<accession>W3XC77</accession>
<dbReference type="Proteomes" id="UP000030651">
    <property type="component" value="Unassembled WGS sequence"/>
</dbReference>
<protein>
    <submittedName>
        <fullName evidence="2">Uncharacterized protein</fullName>
    </submittedName>
</protein>
<feature type="compositionally biased region" description="Basic and acidic residues" evidence="1">
    <location>
        <begin position="218"/>
        <end position="231"/>
    </location>
</feature>
<dbReference type="AlphaFoldDB" id="W3XC77"/>
<evidence type="ECO:0000313" key="3">
    <source>
        <dbReference type="Proteomes" id="UP000030651"/>
    </source>
</evidence>
<keyword evidence="3" id="KW-1185">Reference proteome</keyword>
<evidence type="ECO:0000313" key="2">
    <source>
        <dbReference type="EMBL" id="ETS82756.1"/>
    </source>
</evidence>
<feature type="compositionally biased region" description="Acidic residues" evidence="1">
    <location>
        <begin position="199"/>
        <end position="217"/>
    </location>
</feature>
<evidence type="ECO:0000256" key="1">
    <source>
        <dbReference type="SAM" id="MobiDB-lite"/>
    </source>
</evidence>
<feature type="region of interest" description="Disordered" evidence="1">
    <location>
        <begin position="250"/>
        <end position="298"/>
    </location>
</feature>
<feature type="region of interest" description="Disordered" evidence="1">
    <location>
        <begin position="196"/>
        <end position="231"/>
    </location>
</feature>
<dbReference type="GeneID" id="19269645"/>
<feature type="compositionally biased region" description="Basic and acidic residues" evidence="1">
    <location>
        <begin position="280"/>
        <end position="292"/>
    </location>
</feature>
<dbReference type="InParanoid" id="W3XC77"/>
<feature type="compositionally biased region" description="Basic and acidic residues" evidence="1">
    <location>
        <begin position="250"/>
        <end position="269"/>
    </location>
</feature>
<organism evidence="2 3">
    <name type="scientific">Pestalotiopsis fici (strain W106-1 / CGMCC3.15140)</name>
    <dbReference type="NCBI Taxonomy" id="1229662"/>
    <lineage>
        <taxon>Eukaryota</taxon>
        <taxon>Fungi</taxon>
        <taxon>Dikarya</taxon>
        <taxon>Ascomycota</taxon>
        <taxon>Pezizomycotina</taxon>
        <taxon>Sordariomycetes</taxon>
        <taxon>Xylariomycetidae</taxon>
        <taxon>Amphisphaeriales</taxon>
        <taxon>Sporocadaceae</taxon>
        <taxon>Pestalotiopsis</taxon>
    </lineage>
</organism>
<name>W3XC77_PESFW</name>
<dbReference type="EMBL" id="KI912111">
    <property type="protein sequence ID" value="ETS82756.1"/>
    <property type="molecule type" value="Genomic_DNA"/>
</dbReference>
<dbReference type="HOGENOM" id="CLU_811594_0_0_1"/>
<dbReference type="KEGG" id="pfy:PFICI_04632"/>
<gene>
    <name evidence="2" type="ORF">PFICI_04632</name>
</gene>
<dbReference type="RefSeq" id="XP_007831404.1">
    <property type="nucleotide sequence ID" value="XM_007833213.1"/>
</dbReference>
<dbReference type="OrthoDB" id="4748230at2759"/>
<reference evidence="3" key="1">
    <citation type="journal article" date="2015" name="BMC Genomics">
        <title>Genomic and transcriptomic analysis of the endophytic fungus Pestalotiopsis fici reveals its lifestyle and high potential for synthesis of natural products.</title>
        <authorList>
            <person name="Wang X."/>
            <person name="Zhang X."/>
            <person name="Liu L."/>
            <person name="Xiang M."/>
            <person name="Wang W."/>
            <person name="Sun X."/>
            <person name="Che Y."/>
            <person name="Guo L."/>
            <person name="Liu G."/>
            <person name="Guo L."/>
            <person name="Wang C."/>
            <person name="Yin W.B."/>
            <person name="Stadler M."/>
            <person name="Zhang X."/>
            <person name="Liu X."/>
        </authorList>
    </citation>
    <scope>NUCLEOTIDE SEQUENCE [LARGE SCALE GENOMIC DNA]</scope>
    <source>
        <strain evidence="3">W106-1 / CGMCC3.15140</strain>
    </source>
</reference>
<sequence>MCQGHTVRMLRCGHSLNHYSVHCGRRCWEPCAICSSAAEDARVHQCDKGKRGERCERDQPSGPEYVLDDFCSQCDPAWLLYKAKSLFEDRREQLEGQRRGNGPDPELDRILRALESGYLEARQKIMDKSPETQKNVPFLACVDMMQLGLSSRWVGKRCVWGDYPDDTGQLQRAQREALDTSWQAKLGWGSVLSNRSDSLVDETEEEEIYYEEEEEDKENERGPEDKDQVKDEYSEVDWLEIAELQIDEKQVGEKKSDWRAQDALPKPELDQLPSLLPPEMENHGRPGRDKEAMQAMASPHHLQPPVIDLTASKNRRPITSSDALSRWEEFRISKSIESLRRP</sequence>
<proteinExistence type="predicted"/>